<reference evidence="2" key="1">
    <citation type="submission" date="2016-08" db="EMBL/GenBank/DDBJ databases">
        <authorList>
            <person name="Varghese N."/>
            <person name="Submissions Spin"/>
        </authorList>
    </citation>
    <scope>NUCLEOTIDE SEQUENCE [LARGE SCALE GENOMIC DNA]</scope>
    <source>
        <strain evidence="2">SGD-1123</strain>
    </source>
</reference>
<protein>
    <submittedName>
        <fullName evidence="1">Coenzyme PQQ synthesis protein D (PqqD)</fullName>
    </submittedName>
</protein>
<proteinExistence type="predicted"/>
<dbReference type="Pfam" id="PF05402">
    <property type="entry name" value="PqqD"/>
    <property type="match status" value="1"/>
</dbReference>
<dbReference type="InterPro" id="IPR008792">
    <property type="entry name" value="PQQD"/>
</dbReference>
<gene>
    <name evidence="1" type="ORF">GA0061094_3335</name>
</gene>
<dbReference type="Proteomes" id="UP000181997">
    <property type="component" value="Unassembled WGS sequence"/>
</dbReference>
<organism evidence="1 2">
    <name type="scientific">[Bacillus] enclensis</name>
    <dbReference type="NCBI Taxonomy" id="1402860"/>
    <lineage>
        <taxon>Bacteria</taxon>
        <taxon>Bacillati</taxon>
        <taxon>Bacillota</taxon>
        <taxon>Bacilli</taxon>
        <taxon>Bacillales</taxon>
        <taxon>Bacillaceae</taxon>
        <taxon>Rossellomorea</taxon>
    </lineage>
</organism>
<evidence type="ECO:0000313" key="2">
    <source>
        <dbReference type="Proteomes" id="UP000181997"/>
    </source>
</evidence>
<name>A0A0V8HDM5_9BACI</name>
<dbReference type="OrthoDB" id="1495225at2"/>
<dbReference type="Gene3D" id="1.10.10.1150">
    <property type="entry name" value="Coenzyme PQQ synthesis protein D (PqqD)"/>
    <property type="match status" value="1"/>
</dbReference>
<evidence type="ECO:0000313" key="1">
    <source>
        <dbReference type="EMBL" id="SCC23722.1"/>
    </source>
</evidence>
<dbReference type="InterPro" id="IPR041881">
    <property type="entry name" value="PqqD_sf"/>
</dbReference>
<keyword evidence="2" id="KW-1185">Reference proteome</keyword>
<sequence>MVMKYQKNMFVRYRIVESQPYLVHKGEAFILDEVGVKVWELIDGINSGEEIIDKIAESYSVTSKEIKRDIEKYLRELQKGGLIEAS</sequence>
<accession>A0A0V8HDM5</accession>
<dbReference type="AlphaFoldDB" id="A0A0V8HDM5"/>
<dbReference type="EMBL" id="FMAU01000004">
    <property type="protein sequence ID" value="SCC23722.1"/>
    <property type="molecule type" value="Genomic_DNA"/>
</dbReference>